<comment type="caution">
    <text evidence="1">The sequence shown here is derived from an EMBL/GenBank/DDBJ whole genome shotgun (WGS) entry which is preliminary data.</text>
</comment>
<keyword evidence="2" id="KW-1185">Reference proteome</keyword>
<protein>
    <submittedName>
        <fullName evidence="1">Uncharacterized protein</fullName>
    </submittedName>
</protein>
<proteinExistence type="predicted"/>
<dbReference type="EMBL" id="JBBWWQ010000001">
    <property type="protein sequence ID" value="KAK8957500.1"/>
    <property type="molecule type" value="Genomic_DNA"/>
</dbReference>
<reference evidence="1 2" key="1">
    <citation type="journal article" date="2022" name="Nat. Plants">
        <title>Genomes of leafy and leafless Platanthera orchids illuminate the evolution of mycoheterotrophy.</title>
        <authorList>
            <person name="Li M.H."/>
            <person name="Liu K.W."/>
            <person name="Li Z."/>
            <person name="Lu H.C."/>
            <person name="Ye Q.L."/>
            <person name="Zhang D."/>
            <person name="Wang J.Y."/>
            <person name="Li Y.F."/>
            <person name="Zhong Z.M."/>
            <person name="Liu X."/>
            <person name="Yu X."/>
            <person name="Liu D.K."/>
            <person name="Tu X.D."/>
            <person name="Liu B."/>
            <person name="Hao Y."/>
            <person name="Liao X.Y."/>
            <person name="Jiang Y.T."/>
            <person name="Sun W.H."/>
            <person name="Chen J."/>
            <person name="Chen Y.Q."/>
            <person name="Ai Y."/>
            <person name="Zhai J.W."/>
            <person name="Wu S.S."/>
            <person name="Zhou Z."/>
            <person name="Hsiao Y.Y."/>
            <person name="Wu W.L."/>
            <person name="Chen Y.Y."/>
            <person name="Lin Y.F."/>
            <person name="Hsu J.L."/>
            <person name="Li C.Y."/>
            <person name="Wang Z.W."/>
            <person name="Zhao X."/>
            <person name="Zhong W.Y."/>
            <person name="Ma X.K."/>
            <person name="Ma L."/>
            <person name="Huang J."/>
            <person name="Chen G.Z."/>
            <person name="Huang M.Z."/>
            <person name="Huang L."/>
            <person name="Peng D.H."/>
            <person name="Luo Y.B."/>
            <person name="Zou S.Q."/>
            <person name="Chen S.P."/>
            <person name="Lan S."/>
            <person name="Tsai W.C."/>
            <person name="Van de Peer Y."/>
            <person name="Liu Z.J."/>
        </authorList>
    </citation>
    <scope>NUCLEOTIDE SEQUENCE [LARGE SCALE GENOMIC DNA]</scope>
    <source>
        <strain evidence="1">Lor287</strain>
    </source>
</reference>
<evidence type="ECO:0000313" key="2">
    <source>
        <dbReference type="Proteomes" id="UP001418222"/>
    </source>
</evidence>
<name>A0AAP0C2D9_9ASPA</name>
<organism evidence="1 2">
    <name type="scientific">Platanthera zijinensis</name>
    <dbReference type="NCBI Taxonomy" id="2320716"/>
    <lineage>
        <taxon>Eukaryota</taxon>
        <taxon>Viridiplantae</taxon>
        <taxon>Streptophyta</taxon>
        <taxon>Embryophyta</taxon>
        <taxon>Tracheophyta</taxon>
        <taxon>Spermatophyta</taxon>
        <taxon>Magnoliopsida</taxon>
        <taxon>Liliopsida</taxon>
        <taxon>Asparagales</taxon>
        <taxon>Orchidaceae</taxon>
        <taxon>Orchidoideae</taxon>
        <taxon>Orchideae</taxon>
        <taxon>Orchidinae</taxon>
        <taxon>Platanthera</taxon>
    </lineage>
</organism>
<sequence>MRGLQQRRQGRSRHFNLLLSSKRRWRKISIRSLERYNIPRRRRRQLGTLHKQRRIVHRSEWDLARRKEGERSILFQGLSDYVEFGELQDDLPHPFSTKVIVGESAFEKETVDLDSKLSILVEIVEREKKYFADLEGKSNEREKGL</sequence>
<accession>A0AAP0C2D9</accession>
<evidence type="ECO:0000313" key="1">
    <source>
        <dbReference type="EMBL" id="KAK8957500.1"/>
    </source>
</evidence>
<dbReference type="AlphaFoldDB" id="A0AAP0C2D9"/>
<dbReference type="Proteomes" id="UP001418222">
    <property type="component" value="Unassembled WGS sequence"/>
</dbReference>
<gene>
    <name evidence="1" type="ORF">KSP39_PZI000005</name>
</gene>